<sequence length="61" mass="7028">MYLGPPMHSSLEKNMPIPVHHCLTIPSMPASLSHSKKRWLHLPQSGLVMDLYCCQIQSFFY</sequence>
<protein>
    <submittedName>
        <fullName evidence="1">Uncharacterized protein</fullName>
    </submittedName>
</protein>
<name>A0A0E9R6Y9_ANGAN</name>
<proteinExistence type="predicted"/>
<reference evidence="1" key="1">
    <citation type="submission" date="2014-11" db="EMBL/GenBank/DDBJ databases">
        <authorList>
            <person name="Amaro Gonzalez C."/>
        </authorList>
    </citation>
    <scope>NUCLEOTIDE SEQUENCE</scope>
</reference>
<accession>A0A0E9R6Y9</accession>
<dbReference type="AlphaFoldDB" id="A0A0E9R6Y9"/>
<reference evidence="1" key="2">
    <citation type="journal article" date="2015" name="Fish Shellfish Immunol.">
        <title>Early steps in the European eel (Anguilla anguilla)-Vibrio vulnificus interaction in the gills: Role of the RtxA13 toxin.</title>
        <authorList>
            <person name="Callol A."/>
            <person name="Pajuelo D."/>
            <person name="Ebbesson L."/>
            <person name="Teles M."/>
            <person name="MacKenzie S."/>
            <person name="Amaro C."/>
        </authorList>
    </citation>
    <scope>NUCLEOTIDE SEQUENCE</scope>
</reference>
<evidence type="ECO:0000313" key="1">
    <source>
        <dbReference type="EMBL" id="JAH24547.1"/>
    </source>
</evidence>
<organism evidence="1">
    <name type="scientific">Anguilla anguilla</name>
    <name type="common">European freshwater eel</name>
    <name type="synonym">Muraena anguilla</name>
    <dbReference type="NCBI Taxonomy" id="7936"/>
    <lineage>
        <taxon>Eukaryota</taxon>
        <taxon>Metazoa</taxon>
        <taxon>Chordata</taxon>
        <taxon>Craniata</taxon>
        <taxon>Vertebrata</taxon>
        <taxon>Euteleostomi</taxon>
        <taxon>Actinopterygii</taxon>
        <taxon>Neopterygii</taxon>
        <taxon>Teleostei</taxon>
        <taxon>Anguilliformes</taxon>
        <taxon>Anguillidae</taxon>
        <taxon>Anguilla</taxon>
    </lineage>
</organism>
<dbReference type="EMBL" id="GBXM01084030">
    <property type="protein sequence ID" value="JAH24547.1"/>
    <property type="molecule type" value="Transcribed_RNA"/>
</dbReference>